<sequence>MAEPEDVEEDLFADLYDADDNTTHTLSSAEAPKFPDSVVPNAPVHPAQIPIQSVETGPIEMDTGAAYQYSHQGVHQNGAENVGTGRSHHAVMPGGESEPQGTGIKEDG</sequence>
<organism evidence="2 3">
    <name type="scientific">Aspergillus carbonarius (strain ITEM 5010)</name>
    <dbReference type="NCBI Taxonomy" id="602072"/>
    <lineage>
        <taxon>Eukaryota</taxon>
        <taxon>Fungi</taxon>
        <taxon>Dikarya</taxon>
        <taxon>Ascomycota</taxon>
        <taxon>Pezizomycotina</taxon>
        <taxon>Eurotiomycetes</taxon>
        <taxon>Eurotiomycetidae</taxon>
        <taxon>Eurotiales</taxon>
        <taxon>Aspergillaceae</taxon>
        <taxon>Aspergillus</taxon>
        <taxon>Aspergillus subgen. Circumdati</taxon>
    </lineage>
</organism>
<dbReference type="Proteomes" id="UP000188318">
    <property type="component" value="Unassembled WGS sequence"/>
</dbReference>
<dbReference type="EMBL" id="KV907514">
    <property type="protein sequence ID" value="OOF90772.1"/>
    <property type="molecule type" value="Genomic_DNA"/>
</dbReference>
<name>A0A1R3R8F3_ASPC5</name>
<evidence type="ECO:0000256" key="1">
    <source>
        <dbReference type="SAM" id="MobiDB-lite"/>
    </source>
</evidence>
<dbReference type="OrthoDB" id="3872446at2759"/>
<dbReference type="VEuPathDB" id="FungiDB:ASPCADRAFT_211723"/>
<keyword evidence="3" id="KW-1185">Reference proteome</keyword>
<accession>A0A1R3R8F3</accession>
<proteinExistence type="predicted"/>
<evidence type="ECO:0000313" key="2">
    <source>
        <dbReference type="EMBL" id="OOF90772.1"/>
    </source>
</evidence>
<protein>
    <submittedName>
        <fullName evidence="2">Uncharacterized protein</fullName>
    </submittedName>
</protein>
<dbReference type="STRING" id="602072.A0A1R3R8F3"/>
<gene>
    <name evidence="2" type="ORF">ASPCADRAFT_211723</name>
</gene>
<dbReference type="AlphaFoldDB" id="A0A1R3R8F3"/>
<feature type="region of interest" description="Disordered" evidence="1">
    <location>
        <begin position="76"/>
        <end position="108"/>
    </location>
</feature>
<evidence type="ECO:0000313" key="3">
    <source>
        <dbReference type="Proteomes" id="UP000188318"/>
    </source>
</evidence>
<dbReference type="OMA" id="RKESHIC"/>
<feature type="region of interest" description="Disordered" evidence="1">
    <location>
        <begin position="22"/>
        <end position="44"/>
    </location>
</feature>
<reference evidence="3" key="1">
    <citation type="journal article" date="2017" name="Genome Biol.">
        <title>Comparative genomics reveals high biological diversity and specific adaptations in the industrially and medically important fungal genus Aspergillus.</title>
        <authorList>
            <person name="de Vries R.P."/>
            <person name="Riley R."/>
            <person name="Wiebenga A."/>
            <person name="Aguilar-Osorio G."/>
            <person name="Amillis S."/>
            <person name="Uchima C.A."/>
            <person name="Anderluh G."/>
            <person name="Asadollahi M."/>
            <person name="Askin M."/>
            <person name="Barry K."/>
            <person name="Battaglia E."/>
            <person name="Bayram O."/>
            <person name="Benocci T."/>
            <person name="Braus-Stromeyer S.A."/>
            <person name="Caldana C."/>
            <person name="Canovas D."/>
            <person name="Cerqueira G.C."/>
            <person name="Chen F."/>
            <person name="Chen W."/>
            <person name="Choi C."/>
            <person name="Clum A."/>
            <person name="Dos Santos R.A."/>
            <person name="Damasio A.R."/>
            <person name="Diallinas G."/>
            <person name="Emri T."/>
            <person name="Fekete E."/>
            <person name="Flipphi M."/>
            <person name="Freyberg S."/>
            <person name="Gallo A."/>
            <person name="Gournas C."/>
            <person name="Habgood R."/>
            <person name="Hainaut M."/>
            <person name="Harispe M.L."/>
            <person name="Henrissat B."/>
            <person name="Hilden K.S."/>
            <person name="Hope R."/>
            <person name="Hossain A."/>
            <person name="Karabika E."/>
            <person name="Karaffa L."/>
            <person name="Karanyi Z."/>
            <person name="Krasevec N."/>
            <person name="Kuo A."/>
            <person name="Kusch H."/>
            <person name="LaButti K."/>
            <person name="Lagendijk E.L."/>
            <person name="Lapidus A."/>
            <person name="Levasseur A."/>
            <person name="Lindquist E."/>
            <person name="Lipzen A."/>
            <person name="Logrieco A.F."/>
            <person name="MacCabe A."/>
            <person name="Maekelae M.R."/>
            <person name="Malavazi I."/>
            <person name="Melin P."/>
            <person name="Meyer V."/>
            <person name="Mielnichuk N."/>
            <person name="Miskei M."/>
            <person name="Molnar A.P."/>
            <person name="Mule G."/>
            <person name="Ngan C.Y."/>
            <person name="Orejas M."/>
            <person name="Orosz E."/>
            <person name="Ouedraogo J.P."/>
            <person name="Overkamp K.M."/>
            <person name="Park H.-S."/>
            <person name="Perrone G."/>
            <person name="Piumi F."/>
            <person name="Punt P.J."/>
            <person name="Ram A.F."/>
            <person name="Ramon A."/>
            <person name="Rauscher S."/>
            <person name="Record E."/>
            <person name="Riano-Pachon D.M."/>
            <person name="Robert V."/>
            <person name="Roehrig J."/>
            <person name="Ruller R."/>
            <person name="Salamov A."/>
            <person name="Salih N.S."/>
            <person name="Samson R.A."/>
            <person name="Sandor E."/>
            <person name="Sanguinetti M."/>
            <person name="Schuetze T."/>
            <person name="Sepcic K."/>
            <person name="Shelest E."/>
            <person name="Sherlock G."/>
            <person name="Sophianopoulou V."/>
            <person name="Squina F.M."/>
            <person name="Sun H."/>
            <person name="Susca A."/>
            <person name="Todd R.B."/>
            <person name="Tsang A."/>
            <person name="Unkles S.E."/>
            <person name="van de Wiele N."/>
            <person name="van Rossen-Uffink D."/>
            <person name="Oliveira J.V."/>
            <person name="Vesth T.C."/>
            <person name="Visser J."/>
            <person name="Yu J.-H."/>
            <person name="Zhou M."/>
            <person name="Andersen M.R."/>
            <person name="Archer D.B."/>
            <person name="Baker S.E."/>
            <person name="Benoit I."/>
            <person name="Brakhage A.A."/>
            <person name="Braus G.H."/>
            <person name="Fischer R."/>
            <person name="Frisvad J.C."/>
            <person name="Goldman G.H."/>
            <person name="Houbraken J."/>
            <person name="Oakley B."/>
            <person name="Pocsi I."/>
            <person name="Scazzocchio C."/>
            <person name="Seiboth B."/>
            <person name="vanKuyk P.A."/>
            <person name="Wortman J."/>
            <person name="Dyer P.S."/>
            <person name="Grigoriev I.V."/>
        </authorList>
    </citation>
    <scope>NUCLEOTIDE SEQUENCE [LARGE SCALE GENOMIC DNA]</scope>
    <source>
        <strain evidence="3">ITEM 5010</strain>
    </source>
</reference>